<dbReference type="OrthoDB" id="549353at2759"/>
<dbReference type="PANTHER" id="PTHR14379:SF22">
    <property type="entry name" value="ENDONUCLEASE OR GLYCOSYL HYDROLASE"/>
    <property type="match status" value="1"/>
</dbReference>
<organism evidence="2 3">
    <name type="scientific">Arabis alpina</name>
    <name type="common">Alpine rock-cress</name>
    <dbReference type="NCBI Taxonomy" id="50452"/>
    <lineage>
        <taxon>Eukaryota</taxon>
        <taxon>Viridiplantae</taxon>
        <taxon>Streptophyta</taxon>
        <taxon>Embryophyta</taxon>
        <taxon>Tracheophyta</taxon>
        <taxon>Spermatophyta</taxon>
        <taxon>Magnoliopsida</taxon>
        <taxon>eudicotyledons</taxon>
        <taxon>Gunneridae</taxon>
        <taxon>Pentapetalae</taxon>
        <taxon>rosids</taxon>
        <taxon>malvids</taxon>
        <taxon>Brassicales</taxon>
        <taxon>Brassicaceae</taxon>
        <taxon>Arabideae</taxon>
        <taxon>Arabis</taxon>
    </lineage>
</organism>
<proteinExistence type="predicted"/>
<name>A0A087HE23_ARAAL</name>
<evidence type="ECO:0000313" key="3">
    <source>
        <dbReference type="Proteomes" id="UP000029120"/>
    </source>
</evidence>
<protein>
    <recommendedName>
        <fullName evidence="4">NYN domain-containing protein</fullName>
    </recommendedName>
</protein>
<dbReference type="Proteomes" id="UP000029120">
    <property type="component" value="Chromosome 3"/>
</dbReference>
<dbReference type="CDD" id="cd10910">
    <property type="entry name" value="PIN_limkain_b1_N_like"/>
    <property type="match status" value="1"/>
</dbReference>
<dbReference type="Gramene" id="KFK40375">
    <property type="protein sequence ID" value="KFK40375"/>
    <property type="gene ID" value="AALP_AA3G365400"/>
</dbReference>
<dbReference type="GO" id="GO:0005777">
    <property type="term" value="C:peroxisome"/>
    <property type="evidence" value="ECO:0007669"/>
    <property type="project" value="InterPro"/>
</dbReference>
<gene>
    <name evidence="2" type="ordered locus">AALP_Aa3g365400</name>
</gene>
<dbReference type="InterPro" id="IPR024768">
    <property type="entry name" value="Marf1"/>
</dbReference>
<dbReference type="OMA" id="AHEEFLY"/>
<keyword evidence="3" id="KW-1185">Reference proteome</keyword>
<feature type="region of interest" description="Disordered" evidence="1">
    <location>
        <begin position="240"/>
        <end position="293"/>
    </location>
</feature>
<dbReference type="AlphaFoldDB" id="A0A087HE23"/>
<dbReference type="GO" id="GO:0010468">
    <property type="term" value="P:regulation of gene expression"/>
    <property type="evidence" value="ECO:0007669"/>
    <property type="project" value="InterPro"/>
</dbReference>
<evidence type="ECO:0008006" key="4">
    <source>
        <dbReference type="Google" id="ProtNLM"/>
    </source>
</evidence>
<evidence type="ECO:0000256" key="1">
    <source>
        <dbReference type="SAM" id="MobiDB-lite"/>
    </source>
</evidence>
<dbReference type="EMBL" id="CM002871">
    <property type="protein sequence ID" value="KFK40375.1"/>
    <property type="molecule type" value="Genomic_DNA"/>
</dbReference>
<evidence type="ECO:0000313" key="2">
    <source>
        <dbReference type="EMBL" id="KFK40375.1"/>
    </source>
</evidence>
<sequence length="293" mass="33725">MGKGGERLAVVPNTKTAIWWDINSCRIPKGYDSYRVRPCIDSVLNKSGVVVDEHVSIFAVGNLLRLAPDDRKALSSSGIVMIHTDFGSSMCVWQVLSDWQCHNLPPATVMVISNDPYADLYFHKTLLRGPGALDEREVLEERYTVIPAYPLTAGKSWRWKAILKEAPPLKSPSDLLDHKCAASPLWICTKCPFETDTYDEFATHLYGTAHEEFLYDFTHFPPKDREIYYQYMRNKSRFPVEDPVPNEFPEKESKQQSAPEKKNKKKKNKKREEEKKLDQMSLKESEEFRKDCS</sequence>
<feature type="compositionally biased region" description="Basic and acidic residues" evidence="1">
    <location>
        <begin position="270"/>
        <end position="293"/>
    </location>
</feature>
<dbReference type="PANTHER" id="PTHR14379">
    <property type="entry name" value="LIMKAIN B LKAP"/>
    <property type="match status" value="1"/>
</dbReference>
<accession>A0A087HE23</accession>
<reference evidence="3" key="1">
    <citation type="journal article" date="2015" name="Nat. Plants">
        <title>Genome expansion of Arabis alpina linked with retrotransposition and reduced symmetric DNA methylation.</title>
        <authorList>
            <person name="Willing E.M."/>
            <person name="Rawat V."/>
            <person name="Mandakova T."/>
            <person name="Maumus F."/>
            <person name="James G.V."/>
            <person name="Nordstroem K.J."/>
            <person name="Becker C."/>
            <person name="Warthmann N."/>
            <person name="Chica C."/>
            <person name="Szarzynska B."/>
            <person name="Zytnicki M."/>
            <person name="Albani M.C."/>
            <person name="Kiefer C."/>
            <person name="Bergonzi S."/>
            <person name="Castaings L."/>
            <person name="Mateos J.L."/>
            <person name="Berns M.C."/>
            <person name="Bujdoso N."/>
            <person name="Piofczyk T."/>
            <person name="de Lorenzo L."/>
            <person name="Barrero-Sicilia C."/>
            <person name="Mateos I."/>
            <person name="Piednoel M."/>
            <person name="Hagmann J."/>
            <person name="Chen-Min-Tao R."/>
            <person name="Iglesias-Fernandez R."/>
            <person name="Schuster S.C."/>
            <person name="Alonso-Blanco C."/>
            <person name="Roudier F."/>
            <person name="Carbonero P."/>
            <person name="Paz-Ares J."/>
            <person name="Davis S.J."/>
            <person name="Pecinka A."/>
            <person name="Quesneville H."/>
            <person name="Colot V."/>
            <person name="Lysak M.A."/>
            <person name="Weigel D."/>
            <person name="Coupland G."/>
            <person name="Schneeberger K."/>
        </authorList>
    </citation>
    <scope>NUCLEOTIDE SEQUENCE [LARGE SCALE GENOMIC DNA]</scope>
    <source>
        <strain evidence="3">cv. Pajares</strain>
    </source>
</reference>